<dbReference type="InterPro" id="IPR006442">
    <property type="entry name" value="Antitoxin_Phd/YefM"/>
</dbReference>
<proteinExistence type="inferred from homology"/>
<organism evidence="3 4">
    <name type="scientific">Aquamicrobium ahrensii</name>
    <dbReference type="NCBI Taxonomy" id="469551"/>
    <lineage>
        <taxon>Bacteria</taxon>
        <taxon>Pseudomonadati</taxon>
        <taxon>Pseudomonadota</taxon>
        <taxon>Alphaproteobacteria</taxon>
        <taxon>Hyphomicrobiales</taxon>
        <taxon>Phyllobacteriaceae</taxon>
        <taxon>Aquamicrobium</taxon>
    </lineage>
</organism>
<name>A0ABV2KSB4_9HYPH</name>
<dbReference type="Proteomes" id="UP001549143">
    <property type="component" value="Unassembled WGS sequence"/>
</dbReference>
<evidence type="ECO:0000256" key="2">
    <source>
        <dbReference type="RuleBase" id="RU362080"/>
    </source>
</evidence>
<sequence>MGKQAELTKSKKAAGSAAAGRWKLEDAKARFSEVVRHARQDGPQRVTVRGHDAVVIMSVEEFDRLAPERPRAPFVAFMESLHLDGLDLDREVDRGRDIEL</sequence>
<dbReference type="SUPFAM" id="SSF143120">
    <property type="entry name" value="YefM-like"/>
    <property type="match status" value="1"/>
</dbReference>
<comment type="similarity">
    <text evidence="1 2">Belongs to the phD/YefM antitoxin family.</text>
</comment>
<comment type="caution">
    <text evidence="3">The sequence shown here is derived from an EMBL/GenBank/DDBJ whole genome shotgun (WGS) entry which is preliminary data.</text>
</comment>
<reference evidence="3 4" key="1">
    <citation type="submission" date="2024-06" db="EMBL/GenBank/DDBJ databases">
        <title>Genomic Encyclopedia of Type Strains, Phase IV (KMG-IV): sequencing the most valuable type-strain genomes for metagenomic binning, comparative biology and taxonomic classification.</title>
        <authorList>
            <person name="Goeker M."/>
        </authorList>
    </citation>
    <scope>NUCLEOTIDE SEQUENCE [LARGE SCALE GENOMIC DNA]</scope>
    <source>
        <strain evidence="3 4">DSM 19730</strain>
    </source>
</reference>
<dbReference type="Pfam" id="PF02604">
    <property type="entry name" value="PhdYeFM_antitox"/>
    <property type="match status" value="1"/>
</dbReference>
<dbReference type="InterPro" id="IPR036165">
    <property type="entry name" value="YefM-like_sf"/>
</dbReference>
<gene>
    <name evidence="3" type="ORF">ABID44_003281</name>
</gene>
<evidence type="ECO:0000313" key="4">
    <source>
        <dbReference type="Proteomes" id="UP001549143"/>
    </source>
</evidence>
<comment type="function">
    <text evidence="2">Antitoxin component of a type II toxin-antitoxin (TA) system.</text>
</comment>
<dbReference type="NCBIfam" id="TIGR01552">
    <property type="entry name" value="phd_fam"/>
    <property type="match status" value="1"/>
</dbReference>
<accession>A0ABV2KSB4</accession>
<evidence type="ECO:0000313" key="3">
    <source>
        <dbReference type="EMBL" id="MET3662928.1"/>
    </source>
</evidence>
<protein>
    <recommendedName>
        <fullName evidence="2">Antitoxin</fullName>
    </recommendedName>
</protein>
<dbReference type="EMBL" id="JBEPMN010000017">
    <property type="protein sequence ID" value="MET3662928.1"/>
    <property type="molecule type" value="Genomic_DNA"/>
</dbReference>
<evidence type="ECO:0000256" key="1">
    <source>
        <dbReference type="ARBA" id="ARBA00009981"/>
    </source>
</evidence>
<dbReference type="RefSeq" id="WP_354152767.1">
    <property type="nucleotide sequence ID" value="NZ_JBEPMN010000017.1"/>
</dbReference>
<dbReference type="Gene3D" id="3.40.1620.10">
    <property type="entry name" value="YefM-like domain"/>
    <property type="match status" value="1"/>
</dbReference>
<keyword evidence="4" id="KW-1185">Reference proteome</keyword>